<evidence type="ECO:0000256" key="1">
    <source>
        <dbReference type="ARBA" id="ARBA00004651"/>
    </source>
</evidence>
<evidence type="ECO:0000256" key="6">
    <source>
        <dbReference type="SAM" id="Phobius"/>
    </source>
</evidence>
<dbReference type="GO" id="GO:0005886">
    <property type="term" value="C:plasma membrane"/>
    <property type="evidence" value="ECO:0007669"/>
    <property type="project" value="UniProtKB-SubCell"/>
</dbReference>
<accession>A0A1H5RQD9</accession>
<evidence type="ECO:0000313" key="10">
    <source>
        <dbReference type="Proteomes" id="UP000236731"/>
    </source>
</evidence>
<dbReference type="Pfam" id="PF12704">
    <property type="entry name" value="MacB_PCD"/>
    <property type="match status" value="2"/>
</dbReference>
<keyword evidence="2" id="KW-1003">Cell membrane</keyword>
<evidence type="ECO:0000259" key="8">
    <source>
        <dbReference type="Pfam" id="PF12704"/>
    </source>
</evidence>
<dbReference type="PANTHER" id="PTHR30572:SF18">
    <property type="entry name" value="ABC-TYPE MACROLIDE FAMILY EXPORT SYSTEM PERMEASE COMPONENT 2"/>
    <property type="match status" value="1"/>
</dbReference>
<reference evidence="10" key="1">
    <citation type="submission" date="2016-10" db="EMBL/GenBank/DDBJ databases">
        <authorList>
            <person name="Varghese N."/>
            <person name="Submissions S."/>
        </authorList>
    </citation>
    <scope>NUCLEOTIDE SEQUENCE [LARGE SCALE GENOMIC DNA]</scope>
    <source>
        <strain evidence="10">DSM 22361</strain>
    </source>
</reference>
<gene>
    <name evidence="9" type="ORF">SAMN05421877_10112</name>
</gene>
<dbReference type="RefSeq" id="WP_103904694.1">
    <property type="nucleotide sequence ID" value="NZ_CP049246.1"/>
</dbReference>
<feature type="domain" description="MacB-like periplasmic core" evidence="8">
    <location>
        <begin position="16"/>
        <end position="222"/>
    </location>
</feature>
<feature type="transmembrane region" description="Helical" evidence="6">
    <location>
        <begin position="381"/>
        <end position="403"/>
    </location>
</feature>
<feature type="transmembrane region" description="Helical" evidence="6">
    <location>
        <begin position="342"/>
        <end position="361"/>
    </location>
</feature>
<organism evidence="9 10">
    <name type="scientific">Sphingobacterium lactis</name>
    <dbReference type="NCBI Taxonomy" id="797291"/>
    <lineage>
        <taxon>Bacteria</taxon>
        <taxon>Pseudomonadati</taxon>
        <taxon>Bacteroidota</taxon>
        <taxon>Sphingobacteriia</taxon>
        <taxon>Sphingobacteriales</taxon>
        <taxon>Sphingobacteriaceae</taxon>
        <taxon>Sphingobacterium</taxon>
    </lineage>
</organism>
<name>A0A1H5RQD9_9SPHI</name>
<dbReference type="InterPro" id="IPR025857">
    <property type="entry name" value="MacB_PCD"/>
</dbReference>
<evidence type="ECO:0000256" key="3">
    <source>
        <dbReference type="ARBA" id="ARBA00022692"/>
    </source>
</evidence>
<feature type="transmembrane region" description="Helical" evidence="6">
    <location>
        <begin position="20"/>
        <end position="39"/>
    </location>
</feature>
<feature type="transmembrane region" description="Helical" evidence="6">
    <location>
        <begin position="672"/>
        <end position="699"/>
    </location>
</feature>
<evidence type="ECO:0000256" key="4">
    <source>
        <dbReference type="ARBA" id="ARBA00022989"/>
    </source>
</evidence>
<evidence type="ECO:0000256" key="2">
    <source>
        <dbReference type="ARBA" id="ARBA00022475"/>
    </source>
</evidence>
<proteinExistence type="predicted"/>
<dbReference type="EMBL" id="FNUT01000001">
    <property type="protein sequence ID" value="SEF39958.1"/>
    <property type="molecule type" value="Genomic_DNA"/>
</dbReference>
<evidence type="ECO:0000313" key="9">
    <source>
        <dbReference type="EMBL" id="SEF39958.1"/>
    </source>
</evidence>
<feature type="domain" description="MacB-like periplasmic core" evidence="8">
    <location>
        <begin position="428"/>
        <end position="601"/>
    </location>
</feature>
<dbReference type="InterPro" id="IPR050250">
    <property type="entry name" value="Macrolide_Exporter_MacB"/>
</dbReference>
<sequence length="798" mass="89135">MFKIAWRNIIKAKSLSFIHIIGLAIALASAIILFLTASFELSYDNFHKDVDRIGLLYSKSQPERGVNYNTSMAAPLAPLLKAQIPSIALASRIANSNVILRHGDKELESSNKFVDRDFMDILTFPILEGDEKALNDLGNIVLDEAMAMRLFNSKDIIGKQVEVLSDGVWSPRTVTAVLASSPTNSSLRFNSLMRFEQRPNYAAEKDRWDIVNHDVIVKMKAGKVDDEKFAKEVSGFTNQYFKETIENLKRDGGQQDQNGAYYSLHLIPIADFHLSNLGIANGPSASFPWILLGIAGLIVFIACSNFINLSLANSLLRNKEIGTRKTLGATVKNLVVQLWTEAFLLCLIALGIGLLLAYLILPEYNANMNYKLGFQQLLTPANLMWLLVTFLGITLIAGGYPAWRIANSNIIHSLKGTAKVKSSRLRNILTVLQFSIAILLIVATIVISSQLNYMANRPLGYNKTEVISIPIGNGINHEDALNRMRAELAKESWVTAVSAADVNMGMGNDFSTRRSVFGFNQENREYTTNYMRIDYDYLKTMDIKLLAGRDFDRQFATDSNSVILNKQMAEQMGGIEKVLGQRINLNGQSLVIGIIDDFNFQDLRKKVEPLSLSINPHVFTVDYIFVRVNTQDLKASLAKVESIWKKVNPKAEIAASYLDENTQNLYQSDRRFSGIVMVGTGIAILISCMGLFALALLTINRRVKEIGIRKVLGSSVSNLILLLSKDFIKLVVIAFLIAAPLAWFIMNGWLQAYAFRIDIQWWMFALAAIIALTIAWSTIAWQTFRAARVNPVDSLRDE</sequence>
<evidence type="ECO:0000256" key="5">
    <source>
        <dbReference type="ARBA" id="ARBA00023136"/>
    </source>
</evidence>
<feature type="transmembrane region" description="Helical" evidence="6">
    <location>
        <begin position="289"/>
        <end position="311"/>
    </location>
</feature>
<dbReference type="OrthoDB" id="1451596at2"/>
<dbReference type="Proteomes" id="UP000236731">
    <property type="component" value="Unassembled WGS sequence"/>
</dbReference>
<comment type="subcellular location">
    <subcellularLocation>
        <location evidence="1">Cell membrane</location>
        <topology evidence="1">Multi-pass membrane protein</topology>
    </subcellularLocation>
</comment>
<keyword evidence="5 6" id="KW-0472">Membrane</keyword>
<keyword evidence="3 6" id="KW-0812">Transmembrane</keyword>
<feature type="transmembrane region" description="Helical" evidence="6">
    <location>
        <begin position="761"/>
        <end position="781"/>
    </location>
</feature>
<dbReference type="AlphaFoldDB" id="A0A1H5RQD9"/>
<keyword evidence="4 6" id="KW-1133">Transmembrane helix</keyword>
<dbReference type="InterPro" id="IPR003838">
    <property type="entry name" value="ABC3_permease_C"/>
</dbReference>
<protein>
    <submittedName>
        <fullName evidence="9">MacB-like core domain-containing protein</fullName>
    </submittedName>
</protein>
<feature type="domain" description="ABC3 transporter permease C-terminal" evidence="7">
    <location>
        <begin position="294"/>
        <end position="410"/>
    </location>
</feature>
<feature type="transmembrane region" description="Helical" evidence="6">
    <location>
        <begin position="424"/>
        <end position="447"/>
    </location>
</feature>
<feature type="domain" description="ABC3 transporter permease C-terminal" evidence="7">
    <location>
        <begin position="680"/>
        <end position="791"/>
    </location>
</feature>
<dbReference type="GO" id="GO:0022857">
    <property type="term" value="F:transmembrane transporter activity"/>
    <property type="evidence" value="ECO:0007669"/>
    <property type="project" value="TreeGrafter"/>
</dbReference>
<feature type="transmembrane region" description="Helical" evidence="6">
    <location>
        <begin position="727"/>
        <end position="749"/>
    </location>
</feature>
<dbReference type="PANTHER" id="PTHR30572">
    <property type="entry name" value="MEMBRANE COMPONENT OF TRANSPORTER-RELATED"/>
    <property type="match status" value="1"/>
</dbReference>
<keyword evidence="10" id="KW-1185">Reference proteome</keyword>
<dbReference type="Pfam" id="PF02687">
    <property type="entry name" value="FtsX"/>
    <property type="match status" value="2"/>
</dbReference>
<evidence type="ECO:0000259" key="7">
    <source>
        <dbReference type="Pfam" id="PF02687"/>
    </source>
</evidence>